<dbReference type="AlphaFoldDB" id="A0A0A1ZLH3"/>
<comment type="caution">
    <text evidence="1">The sequence shown here is derived from an EMBL/GenBank/DDBJ whole genome shotgun (WGS) entry which is preliminary data.</text>
</comment>
<dbReference type="OrthoDB" id="540285at2"/>
<dbReference type="Proteomes" id="UP000030598">
    <property type="component" value="Unassembled WGS sequence"/>
</dbReference>
<name>A0A0A1ZLH3_PROMR</name>
<proteinExistence type="predicted"/>
<reference evidence="2" key="1">
    <citation type="journal article" date="2014" name="Sci. Data">
        <title>Genomes of diverse isolates of the marine cyanobacterium Prochlorococcus.</title>
        <authorList>
            <person name="Biller S."/>
            <person name="Berube P."/>
            <person name="Thompson J."/>
            <person name="Kelly L."/>
            <person name="Roggensack S."/>
            <person name="Awad L."/>
            <person name="Roache-Johnson K."/>
            <person name="Ding H."/>
            <person name="Giovannoni S.J."/>
            <person name="Moore L.R."/>
            <person name="Chisholm S.W."/>
        </authorList>
    </citation>
    <scope>NUCLEOTIDE SEQUENCE [LARGE SCALE GENOMIC DNA]</scope>
    <source>
        <strain evidence="2">GP2</strain>
    </source>
</reference>
<accession>A0A0A1ZLH3</accession>
<dbReference type="RefSeq" id="WP_032523800.1">
    <property type="nucleotide sequence ID" value="NZ_CP138934.1"/>
</dbReference>
<protein>
    <submittedName>
        <fullName evidence="1">Putative LEM domain</fullName>
    </submittedName>
</protein>
<organism evidence="1 2">
    <name type="scientific">Prochlorococcus marinus str. GP2</name>
    <dbReference type="NCBI Taxonomy" id="59925"/>
    <lineage>
        <taxon>Bacteria</taxon>
        <taxon>Bacillati</taxon>
        <taxon>Cyanobacteriota</taxon>
        <taxon>Cyanophyceae</taxon>
        <taxon>Synechococcales</taxon>
        <taxon>Prochlorococcaceae</taxon>
        <taxon>Prochlorococcus</taxon>
    </lineage>
</organism>
<dbReference type="EMBL" id="JNAH01000002">
    <property type="protein sequence ID" value="KGF89033.1"/>
    <property type="molecule type" value="Genomic_DNA"/>
</dbReference>
<evidence type="ECO:0000313" key="2">
    <source>
        <dbReference type="Proteomes" id="UP000030598"/>
    </source>
</evidence>
<dbReference type="STRING" id="59925.EU91_0147"/>
<gene>
    <name evidence="1" type="ORF">EU91_0147</name>
</gene>
<sequence>MNNRKIIKGYKTLISSRFNADTSPYKFKDGIIYTLYSDEFNLLKFGFAKNYKVLEKKLSSKALILLDMKKGNKKDLFLLITTLKELGIKYSDNFHFKYSGSLMRHLSTLGWPAGRSLYKQRKIKKELVCA</sequence>
<evidence type="ECO:0000313" key="1">
    <source>
        <dbReference type="EMBL" id="KGF89033.1"/>
    </source>
</evidence>
<dbReference type="eggNOG" id="ENOG502ZJRP">
    <property type="taxonomic scope" value="Bacteria"/>
</dbReference>